<dbReference type="Gene3D" id="1.10.10.10">
    <property type="entry name" value="Winged helix-like DNA-binding domain superfamily/Winged helix DNA-binding domain"/>
    <property type="match status" value="1"/>
</dbReference>
<dbReference type="InterPro" id="IPR011991">
    <property type="entry name" value="ArsR-like_HTH"/>
</dbReference>
<proteinExistence type="predicted"/>
<protein>
    <submittedName>
        <fullName evidence="1">ArsR family transcriptional regulator</fullName>
    </submittedName>
</protein>
<evidence type="ECO:0000313" key="1">
    <source>
        <dbReference type="EMBL" id="MFF0543150.1"/>
    </source>
</evidence>
<comment type="caution">
    <text evidence="1">The sequence shown here is derived from an EMBL/GenBank/DDBJ whole genome shotgun (WGS) entry which is preliminary data.</text>
</comment>
<dbReference type="Proteomes" id="UP001601444">
    <property type="component" value="Unassembled WGS sequence"/>
</dbReference>
<evidence type="ECO:0000313" key="2">
    <source>
        <dbReference type="Proteomes" id="UP001601444"/>
    </source>
</evidence>
<dbReference type="InterPro" id="IPR036390">
    <property type="entry name" value="WH_DNA-bd_sf"/>
</dbReference>
<dbReference type="RefSeq" id="WP_174377594.1">
    <property type="nucleotide sequence ID" value="NZ_JBIAMX010000004.1"/>
</dbReference>
<accession>A0ABW6PLH5</accession>
<organism evidence="1 2">
    <name type="scientific">Nocardia thailandica</name>
    <dbReference type="NCBI Taxonomy" id="257275"/>
    <lineage>
        <taxon>Bacteria</taxon>
        <taxon>Bacillati</taxon>
        <taxon>Actinomycetota</taxon>
        <taxon>Actinomycetes</taxon>
        <taxon>Mycobacteriales</taxon>
        <taxon>Nocardiaceae</taxon>
        <taxon>Nocardia</taxon>
    </lineage>
</organism>
<sequence length="167" mass="17957">MELAVRIAELERRVAALEGARAEQHPAPSGPGPWAVTGLREEFEAAGTPNGGVLMAGALRLPTGERLGWQARFGIDDLLRDDWTEAAKCLAALTSPIRLYLLREILAGRRTAADLAAIAELGTSAEIYQHLRELAAVGWLQTAGRGRFEVPEARVVPLLVALSSAQR</sequence>
<keyword evidence="2" id="KW-1185">Reference proteome</keyword>
<gene>
    <name evidence="1" type="ORF">ACFYTF_09945</name>
</gene>
<reference evidence="1 2" key="1">
    <citation type="submission" date="2024-10" db="EMBL/GenBank/DDBJ databases">
        <title>The Natural Products Discovery Center: Release of the First 8490 Sequenced Strains for Exploring Actinobacteria Biosynthetic Diversity.</title>
        <authorList>
            <person name="Kalkreuter E."/>
            <person name="Kautsar S.A."/>
            <person name="Yang D."/>
            <person name="Bader C.D."/>
            <person name="Teijaro C.N."/>
            <person name="Fluegel L."/>
            <person name="Davis C.M."/>
            <person name="Simpson J.R."/>
            <person name="Lauterbach L."/>
            <person name="Steele A.D."/>
            <person name="Gui C."/>
            <person name="Meng S."/>
            <person name="Li G."/>
            <person name="Viehrig K."/>
            <person name="Ye F."/>
            <person name="Su P."/>
            <person name="Kiefer A.F."/>
            <person name="Nichols A."/>
            <person name="Cepeda A.J."/>
            <person name="Yan W."/>
            <person name="Fan B."/>
            <person name="Jiang Y."/>
            <person name="Adhikari A."/>
            <person name="Zheng C.-J."/>
            <person name="Schuster L."/>
            <person name="Cowan T.M."/>
            <person name="Smanski M.J."/>
            <person name="Chevrette M.G."/>
            <person name="De Carvalho L.P.S."/>
            <person name="Shen B."/>
        </authorList>
    </citation>
    <scope>NUCLEOTIDE SEQUENCE [LARGE SCALE GENOMIC DNA]</scope>
    <source>
        <strain evidence="1 2">NPDC004045</strain>
    </source>
</reference>
<dbReference type="InterPro" id="IPR036388">
    <property type="entry name" value="WH-like_DNA-bd_sf"/>
</dbReference>
<dbReference type="SUPFAM" id="SSF46785">
    <property type="entry name" value="Winged helix' DNA-binding domain"/>
    <property type="match status" value="1"/>
</dbReference>
<dbReference type="EMBL" id="JBIAMX010000004">
    <property type="protein sequence ID" value="MFF0543150.1"/>
    <property type="molecule type" value="Genomic_DNA"/>
</dbReference>
<dbReference type="CDD" id="cd00090">
    <property type="entry name" value="HTH_ARSR"/>
    <property type="match status" value="1"/>
</dbReference>
<name>A0ABW6PLH5_9NOCA</name>